<name>A0A1R2C8H9_9CILI</name>
<proteinExistence type="inferred from homology"/>
<dbReference type="Proteomes" id="UP000187209">
    <property type="component" value="Unassembled WGS sequence"/>
</dbReference>
<evidence type="ECO:0000313" key="4">
    <source>
        <dbReference type="EMBL" id="OMJ85291.1"/>
    </source>
</evidence>
<dbReference type="AlphaFoldDB" id="A0A1R2C8H9"/>
<evidence type="ECO:0000256" key="1">
    <source>
        <dbReference type="ARBA" id="ARBA00008045"/>
    </source>
</evidence>
<dbReference type="Gene3D" id="1.10.287.370">
    <property type="match status" value="1"/>
</dbReference>
<dbReference type="GO" id="GO:0051082">
    <property type="term" value="F:unfolded protein binding"/>
    <property type="evidence" value="ECO:0007669"/>
    <property type="project" value="InterPro"/>
</dbReference>
<protein>
    <recommendedName>
        <fullName evidence="6">Prefoldin subunit 1</fullName>
    </recommendedName>
</protein>
<evidence type="ECO:0000256" key="3">
    <source>
        <dbReference type="SAM" id="Coils"/>
    </source>
</evidence>
<dbReference type="EMBL" id="MPUH01000241">
    <property type="protein sequence ID" value="OMJ85291.1"/>
    <property type="molecule type" value="Genomic_DNA"/>
</dbReference>
<evidence type="ECO:0000313" key="5">
    <source>
        <dbReference type="Proteomes" id="UP000187209"/>
    </source>
</evidence>
<gene>
    <name evidence="4" type="ORF">SteCoe_13381</name>
</gene>
<keyword evidence="3" id="KW-0175">Coiled coil</keyword>
<dbReference type="PANTHER" id="PTHR20903">
    <property type="entry name" value="PREFOLDIN SUBUNIT 1-RELATED"/>
    <property type="match status" value="1"/>
</dbReference>
<evidence type="ECO:0000256" key="2">
    <source>
        <dbReference type="ARBA" id="ARBA00023186"/>
    </source>
</evidence>
<comment type="caution">
    <text evidence="4">The sequence shown here is derived from an EMBL/GenBank/DDBJ whole genome shotgun (WGS) entry which is preliminary data.</text>
</comment>
<comment type="similarity">
    <text evidence="1">Belongs to the prefoldin subunit beta family.</text>
</comment>
<dbReference type="InterPro" id="IPR002777">
    <property type="entry name" value="PFD_beta-like"/>
</dbReference>
<keyword evidence="2" id="KW-0143">Chaperone</keyword>
<dbReference type="Pfam" id="PF01920">
    <property type="entry name" value="Prefoldin_2"/>
    <property type="match status" value="1"/>
</dbReference>
<accession>A0A1R2C8H9</accession>
<sequence>MNAGSPSQQALEMQSMLFDIVNSMKINEANIMALEADRRRFQLTLAEVNTQQDDAVLYRPVGRAYVMKSKDEILLDINNSIRRCESELEEQLKKKEVFTKRRDEFIANAQ</sequence>
<keyword evidence="5" id="KW-1185">Reference proteome</keyword>
<dbReference type="GO" id="GO:0044183">
    <property type="term" value="F:protein folding chaperone"/>
    <property type="evidence" value="ECO:0007669"/>
    <property type="project" value="TreeGrafter"/>
</dbReference>
<reference evidence="4 5" key="1">
    <citation type="submission" date="2016-11" db="EMBL/GenBank/DDBJ databases">
        <title>The macronuclear genome of Stentor coeruleus: a giant cell with tiny introns.</title>
        <authorList>
            <person name="Slabodnick M."/>
            <person name="Ruby J.G."/>
            <person name="Reiff S.B."/>
            <person name="Swart E.C."/>
            <person name="Gosai S."/>
            <person name="Prabakaran S."/>
            <person name="Witkowska E."/>
            <person name="Larue G.E."/>
            <person name="Fisher S."/>
            <person name="Freeman R.M."/>
            <person name="Gunawardena J."/>
            <person name="Chu W."/>
            <person name="Stover N.A."/>
            <person name="Gregory B.D."/>
            <person name="Nowacki M."/>
            <person name="Derisi J."/>
            <person name="Roy S.W."/>
            <person name="Marshall W.F."/>
            <person name="Sood P."/>
        </authorList>
    </citation>
    <scope>NUCLEOTIDE SEQUENCE [LARGE SCALE GENOMIC DNA]</scope>
    <source>
        <strain evidence="4">WM001</strain>
    </source>
</reference>
<evidence type="ECO:0008006" key="6">
    <source>
        <dbReference type="Google" id="ProtNLM"/>
    </source>
</evidence>
<dbReference type="GO" id="GO:0005737">
    <property type="term" value="C:cytoplasm"/>
    <property type="evidence" value="ECO:0007669"/>
    <property type="project" value="TreeGrafter"/>
</dbReference>
<dbReference type="OrthoDB" id="5242628at2759"/>
<dbReference type="GO" id="GO:0016272">
    <property type="term" value="C:prefoldin complex"/>
    <property type="evidence" value="ECO:0007669"/>
    <property type="project" value="InterPro"/>
</dbReference>
<dbReference type="PANTHER" id="PTHR20903:SF0">
    <property type="entry name" value="PREFOLDIN SUBUNIT 1"/>
    <property type="match status" value="1"/>
</dbReference>
<dbReference type="SUPFAM" id="SSF46579">
    <property type="entry name" value="Prefoldin"/>
    <property type="match status" value="1"/>
</dbReference>
<organism evidence="4 5">
    <name type="scientific">Stentor coeruleus</name>
    <dbReference type="NCBI Taxonomy" id="5963"/>
    <lineage>
        <taxon>Eukaryota</taxon>
        <taxon>Sar</taxon>
        <taxon>Alveolata</taxon>
        <taxon>Ciliophora</taxon>
        <taxon>Postciliodesmatophora</taxon>
        <taxon>Heterotrichea</taxon>
        <taxon>Heterotrichida</taxon>
        <taxon>Stentoridae</taxon>
        <taxon>Stentor</taxon>
    </lineage>
</organism>
<feature type="coiled-coil region" evidence="3">
    <location>
        <begin position="31"/>
        <end position="101"/>
    </location>
</feature>
<dbReference type="InterPro" id="IPR009053">
    <property type="entry name" value="Prefoldin"/>
</dbReference>